<dbReference type="AlphaFoldDB" id="A0A084W1M4"/>
<reference evidence="2 4" key="1">
    <citation type="journal article" date="2014" name="BMC Genomics">
        <title>Genome sequence of Anopheles sinensis provides insight into genetics basis of mosquito competence for malaria parasites.</title>
        <authorList>
            <person name="Zhou D."/>
            <person name="Zhang D."/>
            <person name="Ding G."/>
            <person name="Shi L."/>
            <person name="Hou Q."/>
            <person name="Ye Y."/>
            <person name="Xu Y."/>
            <person name="Zhou H."/>
            <person name="Xiong C."/>
            <person name="Li S."/>
            <person name="Yu J."/>
            <person name="Hong S."/>
            <person name="Yu X."/>
            <person name="Zou P."/>
            <person name="Chen C."/>
            <person name="Chang X."/>
            <person name="Wang W."/>
            <person name="Lv Y."/>
            <person name="Sun Y."/>
            <person name="Ma L."/>
            <person name="Shen B."/>
            <person name="Zhu C."/>
        </authorList>
    </citation>
    <scope>NUCLEOTIDE SEQUENCE [LARGE SCALE GENOMIC DNA]</scope>
</reference>
<organism evidence="2">
    <name type="scientific">Anopheles sinensis</name>
    <name type="common">Mosquito</name>
    <dbReference type="NCBI Taxonomy" id="74873"/>
    <lineage>
        <taxon>Eukaryota</taxon>
        <taxon>Metazoa</taxon>
        <taxon>Ecdysozoa</taxon>
        <taxon>Arthropoda</taxon>
        <taxon>Hexapoda</taxon>
        <taxon>Insecta</taxon>
        <taxon>Pterygota</taxon>
        <taxon>Neoptera</taxon>
        <taxon>Endopterygota</taxon>
        <taxon>Diptera</taxon>
        <taxon>Nematocera</taxon>
        <taxon>Culicoidea</taxon>
        <taxon>Culicidae</taxon>
        <taxon>Anophelinae</taxon>
        <taxon>Anopheles</taxon>
    </lineage>
</organism>
<dbReference type="EMBL" id="ATLV01019396">
    <property type="status" value="NOT_ANNOTATED_CDS"/>
    <property type="molecule type" value="Genomic_DNA"/>
</dbReference>
<name>A0A084W1M4_ANOSI</name>
<evidence type="ECO:0000256" key="1">
    <source>
        <dbReference type="SAM" id="MobiDB-lite"/>
    </source>
</evidence>
<accession>A0A084W1M4</accession>
<proteinExistence type="predicted"/>
<dbReference type="EMBL" id="KE525269">
    <property type="protein sequence ID" value="KFB44118.1"/>
    <property type="molecule type" value="Genomic_DNA"/>
</dbReference>
<evidence type="ECO:0000313" key="3">
    <source>
        <dbReference type="EnsemblMetazoa" id="ASIC011952-PA"/>
    </source>
</evidence>
<dbReference type="Proteomes" id="UP000030765">
    <property type="component" value="Unassembled WGS sequence"/>
</dbReference>
<reference evidence="3" key="2">
    <citation type="submission" date="2020-05" db="UniProtKB">
        <authorList>
            <consortium name="EnsemblMetazoa"/>
        </authorList>
    </citation>
    <scope>IDENTIFICATION</scope>
</reference>
<evidence type="ECO:0000313" key="2">
    <source>
        <dbReference type="EMBL" id="KFB44118.1"/>
    </source>
</evidence>
<protein>
    <submittedName>
        <fullName evidence="2 3">Ferric iron ABC transporter, permease protein</fullName>
    </submittedName>
</protein>
<feature type="region of interest" description="Disordered" evidence="1">
    <location>
        <begin position="1"/>
        <end position="35"/>
    </location>
</feature>
<feature type="region of interest" description="Disordered" evidence="1">
    <location>
        <begin position="83"/>
        <end position="105"/>
    </location>
</feature>
<dbReference type="EnsemblMetazoa" id="ASIC011952-RA">
    <property type="protein sequence ID" value="ASIC011952-PA"/>
    <property type="gene ID" value="ASIC011952"/>
</dbReference>
<sequence length="105" mass="11874">MSRHCLLAKRISASPSVQRTSNNNNNDNRDRGRIAQRPTTGCYSIRARVLELSTWVYGLLTKAFRQPFRQLLVHAVGVAEDALCDPQDNNSSDTRNNENDDGDLW</sequence>
<dbReference type="VEuPathDB" id="VectorBase:ASIC011952"/>
<keyword evidence="4" id="KW-1185">Reference proteome</keyword>
<gene>
    <name evidence="2" type="ORF">ZHAS_00011952</name>
</gene>
<evidence type="ECO:0000313" key="4">
    <source>
        <dbReference type="Proteomes" id="UP000030765"/>
    </source>
</evidence>